<name>W4LZZ5_ENTF1</name>
<dbReference type="AlphaFoldDB" id="W4LZZ5"/>
<gene>
    <name evidence="12" type="ORF">ETSY1_00555</name>
</gene>
<comment type="similarity">
    <text evidence="3">Belongs to the class-V pyridoxal-phosphate-dependent aminotransferase family. NifS/IscS subfamily.</text>
</comment>
<protein>
    <recommendedName>
        <fullName evidence="4">cysteine desulfurase</fullName>
        <ecNumber evidence="4">2.8.1.7</ecNumber>
    </recommendedName>
</protein>
<evidence type="ECO:0000313" key="12">
    <source>
        <dbReference type="EMBL" id="ETX03276.1"/>
    </source>
</evidence>
<keyword evidence="5" id="KW-0808">Transferase</keyword>
<evidence type="ECO:0000256" key="7">
    <source>
        <dbReference type="ARBA" id="ARBA00022898"/>
    </source>
</evidence>
<dbReference type="InterPro" id="IPR000192">
    <property type="entry name" value="Aminotrans_V_dom"/>
</dbReference>
<dbReference type="InterPro" id="IPR015424">
    <property type="entry name" value="PyrdxlP-dep_Trfase"/>
</dbReference>
<dbReference type="InterPro" id="IPR015422">
    <property type="entry name" value="PyrdxlP-dep_Trfase_small"/>
</dbReference>
<dbReference type="PANTHER" id="PTHR11601">
    <property type="entry name" value="CYSTEINE DESULFURYLASE FAMILY MEMBER"/>
    <property type="match status" value="1"/>
</dbReference>
<evidence type="ECO:0000256" key="8">
    <source>
        <dbReference type="ARBA" id="ARBA00023004"/>
    </source>
</evidence>
<dbReference type="PIRSF" id="PIRSF005572">
    <property type="entry name" value="NifS"/>
    <property type="match status" value="1"/>
</dbReference>
<dbReference type="GO" id="GO:0051536">
    <property type="term" value="F:iron-sulfur cluster binding"/>
    <property type="evidence" value="ECO:0007669"/>
    <property type="project" value="UniProtKB-KW"/>
</dbReference>
<dbReference type="Gene3D" id="3.90.1150.10">
    <property type="entry name" value="Aspartate Aminotransferase, domain 1"/>
    <property type="match status" value="1"/>
</dbReference>
<comment type="caution">
    <text evidence="12">The sequence shown here is derived from an EMBL/GenBank/DDBJ whole genome shotgun (WGS) entry which is preliminary data.</text>
</comment>
<comment type="cofactor">
    <cofactor evidence="1">
        <name>pyridoxal 5'-phosphate</name>
        <dbReference type="ChEBI" id="CHEBI:597326"/>
    </cofactor>
</comment>
<dbReference type="GO" id="GO:0031071">
    <property type="term" value="F:cysteine desulfurase activity"/>
    <property type="evidence" value="ECO:0007669"/>
    <property type="project" value="UniProtKB-EC"/>
</dbReference>
<keyword evidence="7" id="KW-0663">Pyridoxal phosphate</keyword>
<organism evidence="12 13">
    <name type="scientific">Entotheonella factor</name>
    <dbReference type="NCBI Taxonomy" id="1429438"/>
    <lineage>
        <taxon>Bacteria</taxon>
        <taxon>Pseudomonadati</taxon>
        <taxon>Nitrospinota/Tectimicrobiota group</taxon>
        <taxon>Candidatus Tectimicrobiota</taxon>
        <taxon>Candidatus Entotheonellia</taxon>
        <taxon>Candidatus Entotheonellales</taxon>
        <taxon>Candidatus Entotheonellaceae</taxon>
        <taxon>Candidatus Entotheonella</taxon>
    </lineage>
</organism>
<sequence>MRQIYLDHNATTPVHPEVRDVLMACYENDFGNPSSVHRYGRRTRVQIDRARDTIAAMLGVSGSSIFFCSGGTEANNTIIKGVASAHQDRGRHIITSPTEHPAVLDTCAYLAQQGFEVTYLPVDEAGVVDLQALEEALTNETTLVSVMHANNETGVIQPIADIARLAHQRGALVHTDAVQSFGKLPFHIDALEVDFLSFSGHKLYAPKGIGGWYARTPTALQPLLHGGHQERGLRSGTESVPSIMALSKACEIAVRDMQAEWERLQQLQQRLEHGILESVPSARIQSATASRLPSTTNVAFAEVEGETLLMSLDLQGVAISTGSACSSGSLEPSHVLKAMAVPETHLYGALRLSMGRSTTPDDIDYVLECLPDMVKHARVD</sequence>
<dbReference type="PATRIC" id="fig|1429438.4.peg.299"/>
<evidence type="ECO:0000256" key="3">
    <source>
        <dbReference type="ARBA" id="ARBA00006490"/>
    </source>
</evidence>
<proteinExistence type="inferred from homology"/>
<evidence type="ECO:0000256" key="9">
    <source>
        <dbReference type="ARBA" id="ARBA00023014"/>
    </source>
</evidence>
<dbReference type="GO" id="GO:0046872">
    <property type="term" value="F:metal ion binding"/>
    <property type="evidence" value="ECO:0007669"/>
    <property type="project" value="UniProtKB-KW"/>
</dbReference>
<keyword evidence="13" id="KW-1185">Reference proteome</keyword>
<comment type="catalytic activity">
    <reaction evidence="10">
        <text>(sulfur carrier)-H + L-cysteine = (sulfur carrier)-SH + L-alanine</text>
        <dbReference type="Rhea" id="RHEA:43892"/>
        <dbReference type="Rhea" id="RHEA-COMP:14737"/>
        <dbReference type="Rhea" id="RHEA-COMP:14739"/>
        <dbReference type="ChEBI" id="CHEBI:29917"/>
        <dbReference type="ChEBI" id="CHEBI:35235"/>
        <dbReference type="ChEBI" id="CHEBI:57972"/>
        <dbReference type="ChEBI" id="CHEBI:64428"/>
        <dbReference type="EC" id="2.8.1.7"/>
    </reaction>
</comment>
<keyword evidence="8" id="KW-0408">Iron</keyword>
<feature type="domain" description="Aminotransferase class V" evidence="11">
    <location>
        <begin position="4"/>
        <end position="366"/>
    </location>
</feature>
<keyword evidence="9" id="KW-0411">Iron-sulfur</keyword>
<dbReference type="EMBL" id="AZHW01000063">
    <property type="protein sequence ID" value="ETX03276.1"/>
    <property type="molecule type" value="Genomic_DNA"/>
</dbReference>
<dbReference type="EC" id="2.8.1.7" evidence="4"/>
<comment type="function">
    <text evidence="2">Catalyzes the removal of elemental sulfur atoms from cysteine to produce alanine. Seems to participate in the biosynthesis of the nitrogenase metalloclusters by providing the inorganic sulfur required for the Fe-S core formation.</text>
</comment>
<evidence type="ECO:0000256" key="10">
    <source>
        <dbReference type="ARBA" id="ARBA00050776"/>
    </source>
</evidence>
<dbReference type="InterPro" id="IPR016454">
    <property type="entry name" value="Cysteine_dSase"/>
</dbReference>
<dbReference type="FunFam" id="3.40.640.10:FF:000084">
    <property type="entry name" value="IscS-like cysteine desulfurase"/>
    <property type="match status" value="1"/>
</dbReference>
<evidence type="ECO:0000256" key="2">
    <source>
        <dbReference type="ARBA" id="ARBA00003120"/>
    </source>
</evidence>
<dbReference type="SUPFAM" id="SSF53383">
    <property type="entry name" value="PLP-dependent transferases"/>
    <property type="match status" value="1"/>
</dbReference>
<reference evidence="12 13" key="1">
    <citation type="journal article" date="2014" name="Nature">
        <title>An environmental bacterial taxon with a large and distinct metabolic repertoire.</title>
        <authorList>
            <person name="Wilson M.C."/>
            <person name="Mori T."/>
            <person name="Ruckert C."/>
            <person name="Uria A.R."/>
            <person name="Helf M.J."/>
            <person name="Takada K."/>
            <person name="Gernert C."/>
            <person name="Steffens U.A."/>
            <person name="Heycke N."/>
            <person name="Schmitt S."/>
            <person name="Rinke C."/>
            <person name="Helfrich E.J."/>
            <person name="Brachmann A.O."/>
            <person name="Gurgui C."/>
            <person name="Wakimoto T."/>
            <person name="Kracht M."/>
            <person name="Crusemann M."/>
            <person name="Hentschel U."/>
            <person name="Abe I."/>
            <person name="Matsunaga S."/>
            <person name="Kalinowski J."/>
            <person name="Takeyama H."/>
            <person name="Piel J."/>
        </authorList>
    </citation>
    <scope>NUCLEOTIDE SEQUENCE [LARGE SCALE GENOMIC DNA]</scope>
    <source>
        <strain evidence="13">TSY1</strain>
    </source>
</reference>
<keyword evidence="6" id="KW-0479">Metal-binding</keyword>
<evidence type="ECO:0000313" key="13">
    <source>
        <dbReference type="Proteomes" id="UP000019141"/>
    </source>
</evidence>
<evidence type="ECO:0000256" key="6">
    <source>
        <dbReference type="ARBA" id="ARBA00022723"/>
    </source>
</evidence>
<dbReference type="PANTHER" id="PTHR11601:SF34">
    <property type="entry name" value="CYSTEINE DESULFURASE"/>
    <property type="match status" value="1"/>
</dbReference>
<dbReference type="Proteomes" id="UP000019141">
    <property type="component" value="Unassembled WGS sequence"/>
</dbReference>
<evidence type="ECO:0000259" key="11">
    <source>
        <dbReference type="Pfam" id="PF00266"/>
    </source>
</evidence>
<evidence type="ECO:0000256" key="1">
    <source>
        <dbReference type="ARBA" id="ARBA00001933"/>
    </source>
</evidence>
<dbReference type="Gene3D" id="1.10.260.50">
    <property type="match status" value="1"/>
</dbReference>
<dbReference type="HOGENOM" id="CLU_003433_0_0_7"/>
<dbReference type="NCBIfam" id="NF002806">
    <property type="entry name" value="PRK02948.1"/>
    <property type="match status" value="1"/>
</dbReference>
<dbReference type="InterPro" id="IPR015421">
    <property type="entry name" value="PyrdxlP-dep_Trfase_major"/>
</dbReference>
<accession>W4LZZ5</accession>
<dbReference type="Pfam" id="PF00266">
    <property type="entry name" value="Aminotran_5"/>
    <property type="match status" value="1"/>
</dbReference>
<dbReference type="Gene3D" id="3.40.640.10">
    <property type="entry name" value="Type I PLP-dependent aspartate aminotransferase-like (Major domain)"/>
    <property type="match status" value="1"/>
</dbReference>
<evidence type="ECO:0000256" key="5">
    <source>
        <dbReference type="ARBA" id="ARBA00022679"/>
    </source>
</evidence>
<evidence type="ECO:0000256" key="4">
    <source>
        <dbReference type="ARBA" id="ARBA00012239"/>
    </source>
</evidence>